<dbReference type="Gene3D" id="3.80.10.10">
    <property type="entry name" value="Ribonuclease Inhibitor"/>
    <property type="match status" value="2"/>
</dbReference>
<proteinExistence type="predicted"/>
<sequence length="543" mass="62939">MENHTNILDLPLEILDLILNELSFENKLKLAQADQILEVAFAYHCRNKYKKISSRTFPLENWSDFLMVYGRNVDEINVDGLNVQHLKLIEEHCCNLKIVSGLYLKDQKCSAASSLIRGLKSLTSMEITITNDNTAEVIHVLQDVPNLKILNICYLGETEDESSSFEIAHIHKLTNLEELSMGSTFASWAINIKDLPSQLKMLHKLNLTSVKIVSTAKDMEFVFPALEELFIDNSHIDVQFPYCPKLRSMRLLNSKYPSSDILVKWMSNHIKTLESFHSDSKIFNKNVLLSLFSSKTFKEWEFPEIKNLVIENSKIWFPLPFCPKLKSLELTSATFFSMNFFFKWISKHENTLHKLKIGHKLFEQNCSLTKLSKIQSQKWILPALKDLEIYSQTISYDLPYCPNLLNLDLEFSECHSMDYFYKWMDKHSGNLQSLQLTDKLFDETRILNFLSKCNKISKFKISTFYIKISFGFMNSLIGILKKNGFTSKNPFEITFSSNEYLDIQRMLTKIPNSELCKCVGGKNVLDDLDMDMDESFSDMIKLF</sequence>
<dbReference type="InterPro" id="IPR032675">
    <property type="entry name" value="LRR_dom_sf"/>
</dbReference>
<dbReference type="InterPro" id="IPR001810">
    <property type="entry name" value="F-box_dom"/>
</dbReference>
<protein>
    <recommendedName>
        <fullName evidence="1">F-box domain-containing protein</fullName>
    </recommendedName>
</protein>
<keyword evidence="3" id="KW-1185">Reference proteome</keyword>
<dbReference type="PROSITE" id="PS50181">
    <property type="entry name" value="FBOX"/>
    <property type="match status" value="1"/>
</dbReference>
<reference evidence="3" key="1">
    <citation type="journal article" date="2021" name="Elife">
        <title>Highly contiguous assemblies of 101 drosophilid genomes.</title>
        <authorList>
            <person name="Kim B.Y."/>
            <person name="Wang J.R."/>
            <person name="Miller D.E."/>
            <person name="Barmina O."/>
            <person name="Delaney E."/>
            <person name="Thompson A."/>
            <person name="Comeault A.A."/>
            <person name="Peede D."/>
            <person name="D'Agostino E.R."/>
            <person name="Pelaez J."/>
            <person name="Aguilar J.M."/>
            <person name="Haji D."/>
            <person name="Matsunaga T."/>
            <person name="Armstrong E.E."/>
            <person name="Zych M."/>
            <person name="Ogawa Y."/>
            <person name="Stamenkovic-Radak M."/>
            <person name="Jelic M."/>
            <person name="Veselinovic M.S."/>
            <person name="Tanaskovic M."/>
            <person name="Eric P."/>
            <person name="Gao J.J."/>
            <person name="Katoh T.K."/>
            <person name="Toda M.J."/>
            <person name="Watabe H."/>
            <person name="Watada M."/>
            <person name="Davis J.S."/>
            <person name="Moyle L.C."/>
            <person name="Manoli G."/>
            <person name="Bertolini E."/>
            <person name="Kostal V."/>
            <person name="Hawley R.S."/>
            <person name="Takahashi A."/>
            <person name="Jones C.D."/>
            <person name="Price D.K."/>
            <person name="Whiteman N."/>
            <person name="Kopp A."/>
            <person name="Matute D.R."/>
            <person name="Petrov D.A."/>
        </authorList>
    </citation>
    <scope>NUCLEOTIDE SEQUENCE [LARGE SCALE GENOMIC DNA]</scope>
</reference>
<evidence type="ECO:0000313" key="2">
    <source>
        <dbReference type="EnsemblMetazoa" id="XP_016975122.2"/>
    </source>
</evidence>
<organism evidence="2 3">
    <name type="scientific">Drosophila rhopaloa</name>
    <name type="common">Fruit fly</name>
    <dbReference type="NCBI Taxonomy" id="1041015"/>
    <lineage>
        <taxon>Eukaryota</taxon>
        <taxon>Metazoa</taxon>
        <taxon>Ecdysozoa</taxon>
        <taxon>Arthropoda</taxon>
        <taxon>Hexapoda</taxon>
        <taxon>Insecta</taxon>
        <taxon>Pterygota</taxon>
        <taxon>Neoptera</taxon>
        <taxon>Endopterygota</taxon>
        <taxon>Diptera</taxon>
        <taxon>Brachycera</taxon>
        <taxon>Muscomorpha</taxon>
        <taxon>Ephydroidea</taxon>
        <taxon>Drosophilidae</taxon>
        <taxon>Drosophila</taxon>
        <taxon>Sophophora</taxon>
    </lineage>
</organism>
<dbReference type="Proteomes" id="UP001652680">
    <property type="component" value="Unassembled WGS sequence"/>
</dbReference>
<dbReference type="RefSeq" id="XP_016975122.2">
    <property type="nucleotide sequence ID" value="XM_017119633.2"/>
</dbReference>
<accession>A0ABM5H617</accession>
<evidence type="ECO:0000313" key="3">
    <source>
        <dbReference type="Proteomes" id="UP001652680"/>
    </source>
</evidence>
<dbReference type="SUPFAM" id="SSF52047">
    <property type="entry name" value="RNI-like"/>
    <property type="match status" value="2"/>
</dbReference>
<dbReference type="EnsemblMetazoa" id="XM_017119633.2">
    <property type="protein sequence ID" value="XP_016975122.2"/>
    <property type="gene ID" value="LOC108041655"/>
</dbReference>
<feature type="domain" description="F-box" evidence="1">
    <location>
        <begin position="4"/>
        <end position="52"/>
    </location>
</feature>
<name>A0ABM5H617_DRORH</name>
<evidence type="ECO:0000259" key="1">
    <source>
        <dbReference type="PROSITE" id="PS50181"/>
    </source>
</evidence>
<dbReference type="GeneID" id="108041655"/>
<reference evidence="2" key="2">
    <citation type="submission" date="2025-05" db="UniProtKB">
        <authorList>
            <consortium name="EnsemblMetazoa"/>
        </authorList>
    </citation>
    <scope>IDENTIFICATION</scope>
</reference>